<dbReference type="RefSeq" id="WP_150932899.1">
    <property type="nucleotide sequence ID" value="NZ_VYTZ01000003.1"/>
</dbReference>
<reference evidence="1 2" key="1">
    <citation type="submission" date="2019-09" db="EMBL/GenBank/DDBJ databases">
        <title>Screening of Novel Bioactive Compounds from Soil-Associated.</title>
        <authorList>
            <person name="Gong X."/>
        </authorList>
    </citation>
    <scope>NUCLEOTIDE SEQUENCE [LARGE SCALE GENOMIC DNA]</scope>
    <source>
        <strain evidence="1 2">Gxj-6</strain>
    </source>
</reference>
<dbReference type="EMBL" id="VYTZ01000003">
    <property type="protein sequence ID" value="KAA9379710.1"/>
    <property type="molecule type" value="Genomic_DNA"/>
</dbReference>
<dbReference type="AlphaFoldDB" id="A0A5J5K6E2"/>
<comment type="caution">
    <text evidence="1">The sequence shown here is derived from an EMBL/GenBank/DDBJ whole genome shotgun (WGS) entry which is preliminary data.</text>
</comment>
<dbReference type="Proteomes" id="UP000327011">
    <property type="component" value="Unassembled WGS sequence"/>
</dbReference>
<sequence length="121" mass="13887">MTGRRPLEEPLSDEQETAAENAIDRYLRAKVRAAEGLVRRANEALHDARTGRERWLADMVVDDDMAAELVRVSVDAYQMALNEQHDGRAEQPGTADRMRDELDLVRAYLFQVHGHRTEFPR</sequence>
<evidence type="ECO:0000313" key="1">
    <source>
        <dbReference type="EMBL" id="KAA9379710.1"/>
    </source>
</evidence>
<gene>
    <name evidence="1" type="ORF">F5972_08650</name>
</gene>
<accession>A0A5J5K6E2</accession>
<evidence type="ECO:0000313" key="2">
    <source>
        <dbReference type="Proteomes" id="UP000327011"/>
    </source>
</evidence>
<name>A0A5J5K6E2_9ACTN</name>
<organism evidence="1 2">
    <name type="scientific">Microbispora cellulosiformans</name>
    <dbReference type="NCBI Taxonomy" id="2614688"/>
    <lineage>
        <taxon>Bacteria</taxon>
        <taxon>Bacillati</taxon>
        <taxon>Actinomycetota</taxon>
        <taxon>Actinomycetes</taxon>
        <taxon>Streptosporangiales</taxon>
        <taxon>Streptosporangiaceae</taxon>
        <taxon>Microbispora</taxon>
    </lineage>
</organism>
<keyword evidence="2" id="KW-1185">Reference proteome</keyword>
<proteinExistence type="predicted"/>
<protein>
    <submittedName>
        <fullName evidence="1">Uncharacterized protein</fullName>
    </submittedName>
</protein>